<dbReference type="GO" id="GO:0003682">
    <property type="term" value="F:chromatin binding"/>
    <property type="evidence" value="ECO:0007669"/>
    <property type="project" value="InterPro"/>
</dbReference>
<evidence type="ECO:0000313" key="4">
    <source>
        <dbReference type="Proteomes" id="UP000683360"/>
    </source>
</evidence>
<feature type="compositionally biased region" description="Low complexity" evidence="1">
    <location>
        <begin position="281"/>
        <end position="308"/>
    </location>
</feature>
<protein>
    <recommendedName>
        <fullName evidence="2">BAH domain-containing protein</fullName>
    </recommendedName>
</protein>
<gene>
    <name evidence="3" type="ORF">MEDL_40346</name>
</gene>
<feature type="domain" description="BAH" evidence="2">
    <location>
        <begin position="41"/>
        <end position="179"/>
    </location>
</feature>
<evidence type="ECO:0000256" key="1">
    <source>
        <dbReference type="SAM" id="MobiDB-lite"/>
    </source>
</evidence>
<feature type="compositionally biased region" description="Low complexity" evidence="1">
    <location>
        <begin position="340"/>
        <end position="350"/>
    </location>
</feature>
<comment type="caution">
    <text evidence="3">The sequence shown here is derived from an EMBL/GenBank/DDBJ whole genome shotgun (WGS) entry which is preliminary data.</text>
</comment>
<dbReference type="InterPro" id="IPR001025">
    <property type="entry name" value="BAH_dom"/>
</dbReference>
<name>A0A8S3T9K6_MYTED</name>
<dbReference type="AlphaFoldDB" id="A0A8S3T9K6"/>
<evidence type="ECO:0000259" key="2">
    <source>
        <dbReference type="PROSITE" id="PS51038"/>
    </source>
</evidence>
<dbReference type="EMBL" id="CAJPWZ010001960">
    <property type="protein sequence ID" value="CAG2227297.1"/>
    <property type="molecule type" value="Genomic_DNA"/>
</dbReference>
<dbReference type="Gene3D" id="2.30.30.490">
    <property type="match status" value="1"/>
</dbReference>
<feature type="region of interest" description="Disordered" evidence="1">
    <location>
        <begin position="331"/>
        <end position="380"/>
    </location>
</feature>
<feature type="region of interest" description="Disordered" evidence="1">
    <location>
        <begin position="401"/>
        <end position="422"/>
    </location>
</feature>
<dbReference type="InterPro" id="IPR043151">
    <property type="entry name" value="BAH_sf"/>
</dbReference>
<dbReference type="Proteomes" id="UP000683360">
    <property type="component" value="Unassembled WGS sequence"/>
</dbReference>
<proteinExistence type="predicted"/>
<feature type="region of interest" description="Disordered" evidence="1">
    <location>
        <begin position="281"/>
        <end position="310"/>
    </location>
</feature>
<accession>A0A8S3T9K6</accession>
<keyword evidence="4" id="KW-1185">Reference proteome</keyword>
<reference evidence="3" key="1">
    <citation type="submission" date="2021-03" db="EMBL/GenBank/DDBJ databases">
        <authorList>
            <person name="Bekaert M."/>
        </authorList>
    </citation>
    <scope>NUCLEOTIDE SEQUENCE</scope>
</reference>
<evidence type="ECO:0000313" key="3">
    <source>
        <dbReference type="EMBL" id="CAG2227297.1"/>
    </source>
</evidence>
<dbReference type="Pfam" id="PF01426">
    <property type="entry name" value="BAH"/>
    <property type="match status" value="1"/>
</dbReference>
<feature type="region of interest" description="Disordered" evidence="1">
    <location>
        <begin position="219"/>
        <end position="238"/>
    </location>
</feature>
<sequence length="422" mass="48266">MPVKKYFPSKEIKRLSLTGKFEVDKRHSSYKHYKSFTLDDEQYIVGDFVLIANDENGNENLESKDTAFTAQIKDVIEKEYKSKSKKKDIVAVVTWYWRREELPDSHLATIEAHQFEVFKNLTNIPEEIDPETILGKCQIETKAVEEMKTLSSRQKKNEQMKFYVTRSYNGKYFIPLKLSKKTEKDNSRIRRQSMPAHINGGDNIVKAFSRRSLNNINIHDNEHKRSSSPVKPLQSVTPKEVEKKLVSPKAYGNRYACFKGEDVTRFLMDDDAFDTVSLISDTSSTTSHTSSTSSATRRSSRLSINSNIQNEDLTPNENLIVKPITKSSPAILKTPKRKLSSSSGESSLSSKKCRTEPKRRSVSFASADSKAKTVSKVQKQKVVPTVVLRKVQDQYISFRNQTPESVDRPVTTRRRVYDNEGR</sequence>
<dbReference type="SMART" id="SM00439">
    <property type="entry name" value="BAH"/>
    <property type="match status" value="1"/>
</dbReference>
<organism evidence="3 4">
    <name type="scientific">Mytilus edulis</name>
    <name type="common">Blue mussel</name>
    <dbReference type="NCBI Taxonomy" id="6550"/>
    <lineage>
        <taxon>Eukaryota</taxon>
        <taxon>Metazoa</taxon>
        <taxon>Spiralia</taxon>
        <taxon>Lophotrochozoa</taxon>
        <taxon>Mollusca</taxon>
        <taxon>Bivalvia</taxon>
        <taxon>Autobranchia</taxon>
        <taxon>Pteriomorphia</taxon>
        <taxon>Mytilida</taxon>
        <taxon>Mytiloidea</taxon>
        <taxon>Mytilidae</taxon>
        <taxon>Mytilinae</taxon>
        <taxon>Mytilus</taxon>
    </lineage>
</organism>
<dbReference type="PROSITE" id="PS51038">
    <property type="entry name" value="BAH"/>
    <property type="match status" value="1"/>
</dbReference>